<dbReference type="Pfam" id="PF09313">
    <property type="entry name" value="TehB-like"/>
    <property type="match status" value="1"/>
</dbReference>
<comment type="caution">
    <text evidence="2">The sequence shown here is derived from an EMBL/GenBank/DDBJ whole genome shotgun (WGS) entry which is preliminary data.</text>
</comment>
<dbReference type="EMBL" id="SWKR01000002">
    <property type="protein sequence ID" value="TKD51527.1"/>
    <property type="molecule type" value="Genomic_DNA"/>
</dbReference>
<dbReference type="Gene3D" id="2.60.120.10">
    <property type="entry name" value="Jelly Rolls"/>
    <property type="match status" value="1"/>
</dbReference>
<dbReference type="InterPro" id="IPR014710">
    <property type="entry name" value="RmlC-like_jellyroll"/>
</dbReference>
<dbReference type="Proteomes" id="UP000309138">
    <property type="component" value="Unassembled WGS sequence"/>
</dbReference>
<dbReference type="OrthoDB" id="7282222at2"/>
<sequence length="128" mass="14345">MASDQPVAPATHLPEGLESYSRTVSFTEETLPAGLRKDHTTKAGSWGLICVEQGVLRYRVTDPRRLPTERDLTPETGPGVVEPTILHHVEPIGLVRFHVEFLRNSATPVPLCQHEKLAKQENRECSRR</sequence>
<dbReference type="AlphaFoldDB" id="A0A4U1L3Q2"/>
<keyword evidence="3" id="KW-1185">Reference proteome</keyword>
<dbReference type="RefSeq" id="WP_136943463.1">
    <property type="nucleotide sequence ID" value="NZ_SWKR01000002.1"/>
</dbReference>
<evidence type="ECO:0000313" key="3">
    <source>
        <dbReference type="Proteomes" id="UP000309138"/>
    </source>
</evidence>
<dbReference type="SUPFAM" id="SSF51197">
    <property type="entry name" value="Clavaminate synthase-like"/>
    <property type="match status" value="1"/>
</dbReference>
<evidence type="ECO:0000259" key="1">
    <source>
        <dbReference type="Pfam" id="PF09313"/>
    </source>
</evidence>
<feature type="domain" description="TehB/YeaR-like" evidence="1">
    <location>
        <begin position="22"/>
        <end position="99"/>
    </location>
</feature>
<reference evidence="2 3" key="1">
    <citation type="submission" date="2019-04" db="EMBL/GenBank/DDBJ databases">
        <authorList>
            <person name="Yang Y."/>
            <person name="Wei D."/>
        </authorList>
    </citation>
    <scope>NUCLEOTIDE SEQUENCE [LARGE SCALE GENOMIC DNA]</scope>
    <source>
        <strain evidence="2 3">L-1-4w-11</strain>
    </source>
</reference>
<dbReference type="InterPro" id="IPR015392">
    <property type="entry name" value="TehB/YeaR-like_dom"/>
</dbReference>
<proteinExistence type="predicted"/>
<protein>
    <submittedName>
        <fullName evidence="2">DUF1971 domain-containing protein</fullName>
    </submittedName>
</protein>
<evidence type="ECO:0000313" key="2">
    <source>
        <dbReference type="EMBL" id="TKD51527.1"/>
    </source>
</evidence>
<accession>A0A4U1L3Q2</accession>
<gene>
    <name evidence="2" type="ORF">FBR43_12755</name>
</gene>
<name>A0A4U1L3Q2_9SPHN</name>
<organism evidence="2 3">
    <name type="scientific">Sphingomonas baiyangensis</name>
    <dbReference type="NCBI Taxonomy" id="2572576"/>
    <lineage>
        <taxon>Bacteria</taxon>
        <taxon>Pseudomonadati</taxon>
        <taxon>Pseudomonadota</taxon>
        <taxon>Alphaproteobacteria</taxon>
        <taxon>Sphingomonadales</taxon>
        <taxon>Sphingomonadaceae</taxon>
        <taxon>Sphingomonas</taxon>
    </lineage>
</organism>